<dbReference type="InterPro" id="IPR036770">
    <property type="entry name" value="Ankyrin_rpt-contain_sf"/>
</dbReference>
<evidence type="ECO:0000256" key="1">
    <source>
        <dbReference type="ARBA" id="ARBA00022737"/>
    </source>
</evidence>
<dbReference type="AlphaFoldDB" id="A0A915J413"/>
<dbReference type="Gene3D" id="1.25.40.20">
    <property type="entry name" value="Ankyrin repeat-containing domain"/>
    <property type="match status" value="2"/>
</dbReference>
<evidence type="ECO:0000313" key="5">
    <source>
        <dbReference type="WBParaSite" id="nRc.2.0.1.t20568-RA"/>
    </source>
</evidence>
<dbReference type="Proteomes" id="UP000887565">
    <property type="component" value="Unplaced"/>
</dbReference>
<dbReference type="PANTHER" id="PTHR24126">
    <property type="entry name" value="ANKYRIN REPEAT, PH AND SEC7 DOMAIN CONTAINING PROTEIN SECG-RELATED"/>
    <property type="match status" value="1"/>
</dbReference>
<sequence length="368" mass="41218">MFVNINCSNKEPRYWLNFSSLQFLASLMNKDYLTPVTQTGDSEFLLACRHDNLAQLKILFENFCSDFQTQSRVELEVANPRRAVVDILSHHYNKYGKGLLHECAQNSSLECLRFLLDDLKMNADSLKQGDWTPLMLACAAKNDKSRAIVRLLIDRGADVQRKNKDGWTAFHIACRSGDAKKLQTIMEDDPKSWKTKSLNGCEGVVEFLLTIPEIEIDRPDVCGTTALMDAIRAGKSEIIEILIANEADVNKSDKLGRKAVHIAAICGDNECLNSLFHKYSADINGKTLEESSMVPIHFAAKEGHISTIEKLIALGANPAAVDRFGRNILHFAAIGQKHECFAYIEGLGVEDCTDKFGRRASTYWKKIK</sequence>
<dbReference type="WBParaSite" id="nRc.2.0.1.t20568-RA">
    <property type="protein sequence ID" value="nRc.2.0.1.t20568-RA"/>
    <property type="gene ID" value="nRc.2.0.1.g20568"/>
</dbReference>
<dbReference type="OMA" id="KHEACAS"/>
<keyword evidence="4" id="KW-1185">Reference proteome</keyword>
<keyword evidence="1" id="KW-0677">Repeat</keyword>
<dbReference type="PROSITE" id="PS50088">
    <property type="entry name" value="ANK_REPEAT"/>
    <property type="match status" value="3"/>
</dbReference>
<dbReference type="SUPFAM" id="SSF48403">
    <property type="entry name" value="Ankyrin repeat"/>
    <property type="match status" value="1"/>
</dbReference>
<proteinExistence type="predicted"/>
<evidence type="ECO:0000256" key="3">
    <source>
        <dbReference type="PROSITE-ProRule" id="PRU00023"/>
    </source>
</evidence>
<dbReference type="Pfam" id="PF12796">
    <property type="entry name" value="Ank_2"/>
    <property type="match status" value="2"/>
</dbReference>
<dbReference type="Pfam" id="PF13637">
    <property type="entry name" value="Ank_4"/>
    <property type="match status" value="1"/>
</dbReference>
<name>A0A915J413_ROMCU</name>
<organism evidence="4 5">
    <name type="scientific">Romanomermis culicivorax</name>
    <name type="common">Nematode worm</name>
    <dbReference type="NCBI Taxonomy" id="13658"/>
    <lineage>
        <taxon>Eukaryota</taxon>
        <taxon>Metazoa</taxon>
        <taxon>Ecdysozoa</taxon>
        <taxon>Nematoda</taxon>
        <taxon>Enoplea</taxon>
        <taxon>Dorylaimia</taxon>
        <taxon>Mermithida</taxon>
        <taxon>Mermithoidea</taxon>
        <taxon>Mermithidae</taxon>
        <taxon>Romanomermis</taxon>
    </lineage>
</organism>
<accession>A0A915J413</accession>
<dbReference type="PANTHER" id="PTHR24126:SF14">
    <property type="entry name" value="ANK_REP_REGION DOMAIN-CONTAINING PROTEIN"/>
    <property type="match status" value="1"/>
</dbReference>
<keyword evidence="2 3" id="KW-0040">ANK repeat</keyword>
<dbReference type="SMART" id="SM00248">
    <property type="entry name" value="ANK"/>
    <property type="match status" value="8"/>
</dbReference>
<feature type="repeat" description="ANK" evidence="3">
    <location>
        <begin position="129"/>
        <end position="164"/>
    </location>
</feature>
<reference evidence="5" key="1">
    <citation type="submission" date="2022-11" db="UniProtKB">
        <authorList>
            <consortium name="WormBaseParasite"/>
        </authorList>
    </citation>
    <scope>IDENTIFICATION</scope>
</reference>
<dbReference type="PROSITE" id="PS50297">
    <property type="entry name" value="ANK_REP_REGION"/>
    <property type="match status" value="3"/>
</dbReference>
<dbReference type="InterPro" id="IPR002110">
    <property type="entry name" value="Ankyrin_rpt"/>
</dbReference>
<evidence type="ECO:0000313" key="4">
    <source>
        <dbReference type="Proteomes" id="UP000887565"/>
    </source>
</evidence>
<feature type="repeat" description="ANK" evidence="3">
    <location>
        <begin position="222"/>
        <end position="254"/>
    </location>
</feature>
<protein>
    <submittedName>
        <fullName evidence="5">Uncharacterized protein</fullName>
    </submittedName>
</protein>
<feature type="repeat" description="ANK" evidence="3">
    <location>
        <begin position="291"/>
        <end position="323"/>
    </location>
</feature>
<evidence type="ECO:0000256" key="2">
    <source>
        <dbReference type="ARBA" id="ARBA00023043"/>
    </source>
</evidence>